<proteinExistence type="predicted"/>
<protein>
    <submittedName>
        <fullName evidence="2">Uncharacterized protein</fullName>
    </submittedName>
</protein>
<keyword evidence="1" id="KW-0472">Membrane</keyword>
<dbReference type="RefSeq" id="WP_211148361.1">
    <property type="nucleotide sequence ID" value="NZ_JBBMEY010000009.1"/>
</dbReference>
<dbReference type="EMBL" id="JBBMFI010000008">
    <property type="protein sequence ID" value="MEQ2565263.1"/>
    <property type="molecule type" value="Genomic_DNA"/>
</dbReference>
<dbReference type="Proteomes" id="UP001478133">
    <property type="component" value="Unassembled WGS sequence"/>
</dbReference>
<feature type="transmembrane region" description="Helical" evidence="1">
    <location>
        <begin position="50"/>
        <end position="69"/>
    </location>
</feature>
<name>A0ABV1HSF7_9FIRM</name>
<keyword evidence="1" id="KW-0812">Transmembrane</keyword>
<accession>A0ABV1HSF7</accession>
<evidence type="ECO:0000256" key="1">
    <source>
        <dbReference type="SAM" id="Phobius"/>
    </source>
</evidence>
<keyword evidence="1" id="KW-1133">Transmembrane helix</keyword>
<sequence>MQYDRNDEIVYDKEFLETTNREYYNPEDYKNNDEFCSEEKVFSEKKKKPLPTVILCQLIICILLGIFLYCSRTYAPDLFSNIMSSVNDMINDSLVVDGNNLNDYFVNNG</sequence>
<comment type="caution">
    <text evidence="2">The sequence shown here is derived from an EMBL/GenBank/DDBJ whole genome shotgun (WGS) entry which is preliminary data.</text>
</comment>
<gene>
    <name evidence="2" type="ORF">ABFO16_03320</name>
</gene>
<organism evidence="2 3">
    <name type="scientific">Ruminococcoides intestinihominis</name>
    <dbReference type="NCBI Taxonomy" id="3133161"/>
    <lineage>
        <taxon>Bacteria</taxon>
        <taxon>Bacillati</taxon>
        <taxon>Bacillota</taxon>
        <taxon>Clostridia</taxon>
        <taxon>Eubacteriales</taxon>
        <taxon>Oscillospiraceae</taxon>
        <taxon>Ruminococcoides</taxon>
    </lineage>
</organism>
<keyword evidence="3" id="KW-1185">Reference proteome</keyword>
<reference evidence="2 3" key="1">
    <citation type="submission" date="2024-03" db="EMBL/GenBank/DDBJ databases">
        <title>Human intestinal bacterial collection.</title>
        <authorList>
            <person name="Pauvert C."/>
            <person name="Hitch T.C.A."/>
            <person name="Clavel T."/>
        </authorList>
    </citation>
    <scope>NUCLEOTIDE SEQUENCE [LARGE SCALE GENOMIC DNA]</scope>
    <source>
        <strain evidence="2 3">CLA-AP-H18</strain>
    </source>
</reference>
<evidence type="ECO:0000313" key="2">
    <source>
        <dbReference type="EMBL" id="MEQ2565263.1"/>
    </source>
</evidence>
<evidence type="ECO:0000313" key="3">
    <source>
        <dbReference type="Proteomes" id="UP001478133"/>
    </source>
</evidence>